<organism evidence="1 2">
    <name type="scientific">Tectimicrobiota bacterium</name>
    <dbReference type="NCBI Taxonomy" id="2528274"/>
    <lineage>
        <taxon>Bacteria</taxon>
        <taxon>Pseudomonadati</taxon>
        <taxon>Nitrospinota/Tectimicrobiota group</taxon>
        <taxon>Candidatus Tectimicrobiota</taxon>
    </lineage>
</organism>
<protein>
    <submittedName>
        <fullName evidence="1">Uncharacterized protein</fullName>
    </submittedName>
</protein>
<comment type="caution">
    <text evidence="1">The sequence shown here is derived from an EMBL/GenBank/DDBJ whole genome shotgun (WGS) entry which is preliminary data.</text>
</comment>
<accession>A0A937W276</accession>
<evidence type="ECO:0000313" key="1">
    <source>
        <dbReference type="EMBL" id="MBM3223942.1"/>
    </source>
</evidence>
<dbReference type="Proteomes" id="UP000712673">
    <property type="component" value="Unassembled WGS sequence"/>
</dbReference>
<gene>
    <name evidence="1" type="ORF">FJZ47_09095</name>
</gene>
<evidence type="ECO:0000313" key="2">
    <source>
        <dbReference type="Proteomes" id="UP000712673"/>
    </source>
</evidence>
<dbReference type="AlphaFoldDB" id="A0A937W276"/>
<dbReference type="EMBL" id="VGLS01000228">
    <property type="protein sequence ID" value="MBM3223942.1"/>
    <property type="molecule type" value="Genomic_DNA"/>
</dbReference>
<dbReference type="Pfam" id="PF20657">
    <property type="entry name" value="DUF6811"/>
    <property type="match status" value="1"/>
</dbReference>
<proteinExistence type="predicted"/>
<name>A0A937W276_UNCTE</name>
<reference evidence="1" key="1">
    <citation type="submission" date="2019-03" db="EMBL/GenBank/DDBJ databases">
        <title>Lake Tanganyika Metagenome-Assembled Genomes (MAGs).</title>
        <authorList>
            <person name="Tran P."/>
        </authorList>
    </citation>
    <scope>NUCLEOTIDE SEQUENCE</scope>
    <source>
        <strain evidence="1">K_DeepCast_65m_m2_066</strain>
    </source>
</reference>
<sequence>MECVTVKPGTNCVFMKKTGCSFISGACLPVIEACTGCGYVMETDQGNYCQLYADPATKWVFGRCNFATHAKSEVQPSAQRINPLKASKRSQRQGV</sequence>
<dbReference type="InterPro" id="IPR047766">
    <property type="entry name" value="PxxKW_fam"/>
</dbReference>
<dbReference type="NCBIfam" id="NF038144">
    <property type="entry name" value="PxxKW"/>
    <property type="match status" value="1"/>
</dbReference>